<gene>
    <name evidence="1" type="ORF">HPB50_017883</name>
</gene>
<protein>
    <submittedName>
        <fullName evidence="1">Uncharacterized protein</fullName>
    </submittedName>
</protein>
<accession>A0ACB7T512</accession>
<proteinExistence type="predicted"/>
<dbReference type="Proteomes" id="UP000821845">
    <property type="component" value="Chromosome 11"/>
</dbReference>
<organism evidence="1 2">
    <name type="scientific">Hyalomma asiaticum</name>
    <name type="common">Tick</name>
    <dbReference type="NCBI Taxonomy" id="266040"/>
    <lineage>
        <taxon>Eukaryota</taxon>
        <taxon>Metazoa</taxon>
        <taxon>Ecdysozoa</taxon>
        <taxon>Arthropoda</taxon>
        <taxon>Chelicerata</taxon>
        <taxon>Arachnida</taxon>
        <taxon>Acari</taxon>
        <taxon>Parasitiformes</taxon>
        <taxon>Ixodida</taxon>
        <taxon>Ixodoidea</taxon>
        <taxon>Ixodidae</taxon>
        <taxon>Hyalomminae</taxon>
        <taxon>Hyalomma</taxon>
    </lineage>
</organism>
<evidence type="ECO:0000313" key="1">
    <source>
        <dbReference type="EMBL" id="KAH6941382.1"/>
    </source>
</evidence>
<reference evidence="1" key="1">
    <citation type="submission" date="2020-05" db="EMBL/GenBank/DDBJ databases">
        <title>Large-scale comparative analyses of tick genomes elucidate their genetic diversity and vector capacities.</title>
        <authorList>
            <person name="Jia N."/>
            <person name="Wang J."/>
            <person name="Shi W."/>
            <person name="Du L."/>
            <person name="Sun Y."/>
            <person name="Zhan W."/>
            <person name="Jiang J."/>
            <person name="Wang Q."/>
            <person name="Zhang B."/>
            <person name="Ji P."/>
            <person name="Sakyi L.B."/>
            <person name="Cui X."/>
            <person name="Yuan T."/>
            <person name="Jiang B."/>
            <person name="Yang W."/>
            <person name="Lam T.T.-Y."/>
            <person name="Chang Q."/>
            <person name="Ding S."/>
            <person name="Wang X."/>
            <person name="Zhu J."/>
            <person name="Ruan X."/>
            <person name="Zhao L."/>
            <person name="Wei J."/>
            <person name="Que T."/>
            <person name="Du C."/>
            <person name="Cheng J."/>
            <person name="Dai P."/>
            <person name="Han X."/>
            <person name="Huang E."/>
            <person name="Gao Y."/>
            <person name="Liu J."/>
            <person name="Shao H."/>
            <person name="Ye R."/>
            <person name="Li L."/>
            <person name="Wei W."/>
            <person name="Wang X."/>
            <person name="Wang C."/>
            <person name="Yang T."/>
            <person name="Huo Q."/>
            <person name="Li W."/>
            <person name="Guo W."/>
            <person name="Chen H."/>
            <person name="Zhou L."/>
            <person name="Ni X."/>
            <person name="Tian J."/>
            <person name="Zhou Y."/>
            <person name="Sheng Y."/>
            <person name="Liu T."/>
            <person name="Pan Y."/>
            <person name="Xia L."/>
            <person name="Li J."/>
            <person name="Zhao F."/>
            <person name="Cao W."/>
        </authorList>
    </citation>
    <scope>NUCLEOTIDE SEQUENCE</scope>
    <source>
        <strain evidence="1">Hyas-2018</strain>
    </source>
</reference>
<dbReference type="EMBL" id="CM023491">
    <property type="protein sequence ID" value="KAH6941382.1"/>
    <property type="molecule type" value="Genomic_DNA"/>
</dbReference>
<keyword evidence="2" id="KW-1185">Reference proteome</keyword>
<evidence type="ECO:0000313" key="2">
    <source>
        <dbReference type="Proteomes" id="UP000821845"/>
    </source>
</evidence>
<name>A0ACB7T512_HYAAI</name>
<sequence length="150" mass="16586">MFSCARSHDIVDQCHQSCAMQAIRGTGGTAVSSRLDSLLTFLSNELKSLETSDFKDNRGREVGTTLPASQFTHVRHGKPRSLCSTVTPSCETRKQKCVFCSSSEHRPESCTVPLPLTQKKDTLKGQEVFPLHNQRTSGSGLHKKDLLLHM</sequence>
<comment type="caution">
    <text evidence="1">The sequence shown here is derived from an EMBL/GenBank/DDBJ whole genome shotgun (WGS) entry which is preliminary data.</text>
</comment>